<dbReference type="PROSITE" id="PS50801">
    <property type="entry name" value="STAS"/>
    <property type="match status" value="1"/>
</dbReference>
<proteinExistence type="predicted"/>
<evidence type="ECO:0000313" key="2">
    <source>
        <dbReference type="EMBL" id="AJE03133.1"/>
    </source>
</evidence>
<organism evidence="2 3">
    <name type="scientific">Geobacter pickeringii</name>
    <dbReference type="NCBI Taxonomy" id="345632"/>
    <lineage>
        <taxon>Bacteria</taxon>
        <taxon>Pseudomonadati</taxon>
        <taxon>Thermodesulfobacteriota</taxon>
        <taxon>Desulfuromonadia</taxon>
        <taxon>Geobacterales</taxon>
        <taxon>Geobacteraceae</taxon>
        <taxon>Geobacter</taxon>
    </lineage>
</organism>
<evidence type="ECO:0000313" key="3">
    <source>
        <dbReference type="Proteomes" id="UP000057609"/>
    </source>
</evidence>
<dbReference type="EMBL" id="CP009788">
    <property type="protein sequence ID" value="AJE03133.1"/>
    <property type="molecule type" value="Genomic_DNA"/>
</dbReference>
<reference evidence="2 3" key="1">
    <citation type="journal article" date="2015" name="Genome Announc.">
        <title>Complete Genome of Geobacter pickeringii G13T, a Metal-Reducing Isolate from Sedimentary Kaolin Deposits.</title>
        <authorList>
            <person name="Badalamenti J.P."/>
            <person name="Bond D.R."/>
        </authorList>
    </citation>
    <scope>NUCLEOTIDE SEQUENCE [LARGE SCALE GENOMIC DNA]</scope>
    <source>
        <strain evidence="2 3">G13</strain>
    </source>
</reference>
<dbReference type="InterPro" id="IPR036513">
    <property type="entry name" value="STAS_dom_sf"/>
</dbReference>
<evidence type="ECO:0000259" key="1">
    <source>
        <dbReference type="PROSITE" id="PS50801"/>
    </source>
</evidence>
<dbReference type="AlphaFoldDB" id="A0A0B5B8U7"/>
<dbReference type="Proteomes" id="UP000057609">
    <property type="component" value="Chromosome"/>
</dbReference>
<keyword evidence="3" id="KW-1185">Reference proteome</keyword>
<gene>
    <name evidence="2" type="ORF">GPICK_06930</name>
</gene>
<feature type="domain" description="STAS" evidence="1">
    <location>
        <begin position="47"/>
        <end position="103"/>
    </location>
</feature>
<dbReference type="Gene3D" id="3.30.750.24">
    <property type="entry name" value="STAS domain"/>
    <property type="match status" value="1"/>
</dbReference>
<dbReference type="HOGENOM" id="CLU_177663_0_0_7"/>
<dbReference type="OrthoDB" id="5396898at2"/>
<sequence length="103" mass="11480">METDFKTEVMRDGIVEVINFYGTIDAKAEQQMAALGGRVSGPDIRCDFSGTGRINSMGIAFLLRLFKALRDERNIRITIRGLSQMNAMLFKMTGIFLLATPES</sequence>
<protein>
    <recommendedName>
        <fullName evidence="1">STAS domain-containing protein</fullName>
    </recommendedName>
</protein>
<name>A0A0B5B8U7_9BACT</name>
<dbReference type="InterPro" id="IPR002645">
    <property type="entry name" value="STAS_dom"/>
</dbReference>
<accession>A0A0B5B8U7</accession>
<dbReference type="SUPFAM" id="SSF52091">
    <property type="entry name" value="SpoIIaa-like"/>
    <property type="match status" value="1"/>
</dbReference>
<dbReference type="RefSeq" id="WP_039741645.1">
    <property type="nucleotide sequence ID" value="NZ_CP009788.1"/>
</dbReference>
<dbReference type="STRING" id="345632.GPICK_06930"/>
<dbReference type="KEGG" id="gpi:GPICK_06930"/>